<evidence type="ECO:0000256" key="13">
    <source>
        <dbReference type="ARBA" id="ARBA00048173"/>
    </source>
</evidence>
<keyword evidence="6" id="KW-0378">Hydrolase</keyword>
<keyword evidence="7" id="KW-0460">Magnesium</keyword>
<comment type="catalytic activity">
    <reaction evidence="14">
        <text>DNA(n) + a 2'-deoxyribonucleoside 5'-triphosphate = DNA(n+1) + diphosphate</text>
        <dbReference type="Rhea" id="RHEA:22508"/>
        <dbReference type="Rhea" id="RHEA-COMP:17339"/>
        <dbReference type="Rhea" id="RHEA-COMP:17340"/>
        <dbReference type="ChEBI" id="CHEBI:33019"/>
        <dbReference type="ChEBI" id="CHEBI:61560"/>
        <dbReference type="ChEBI" id="CHEBI:173112"/>
        <dbReference type="EC" id="2.7.7.7"/>
    </reaction>
</comment>
<dbReference type="GO" id="GO:0004519">
    <property type="term" value="F:endonuclease activity"/>
    <property type="evidence" value="ECO:0007669"/>
    <property type="project" value="UniProtKB-KW"/>
</dbReference>
<feature type="domain" description="Integrase catalytic" evidence="16">
    <location>
        <begin position="451"/>
        <end position="615"/>
    </location>
</feature>
<evidence type="ECO:0000313" key="17">
    <source>
        <dbReference type="EMBL" id="MBW0514072.1"/>
    </source>
</evidence>
<dbReference type="GO" id="GO:0032196">
    <property type="term" value="P:transposition"/>
    <property type="evidence" value="ECO:0007669"/>
    <property type="project" value="UniProtKB-KW"/>
</dbReference>
<dbReference type="EMBL" id="AVOT02023804">
    <property type="protein sequence ID" value="MBW0514072.1"/>
    <property type="molecule type" value="Genomic_DNA"/>
</dbReference>
<dbReference type="GO" id="GO:0015074">
    <property type="term" value="P:DNA integration"/>
    <property type="evidence" value="ECO:0007669"/>
    <property type="project" value="UniProtKB-KW"/>
</dbReference>
<dbReference type="GO" id="GO:0006310">
    <property type="term" value="P:DNA recombination"/>
    <property type="evidence" value="ECO:0007669"/>
    <property type="project" value="UniProtKB-KW"/>
</dbReference>
<evidence type="ECO:0000256" key="7">
    <source>
        <dbReference type="ARBA" id="ARBA00022842"/>
    </source>
</evidence>
<keyword evidence="10" id="KW-0695">RNA-directed DNA polymerase</keyword>
<evidence type="ECO:0000256" key="11">
    <source>
        <dbReference type="ARBA" id="ARBA00022932"/>
    </source>
</evidence>
<proteinExistence type="predicted"/>
<dbReference type="GO" id="GO:0003964">
    <property type="term" value="F:RNA-directed DNA polymerase activity"/>
    <property type="evidence" value="ECO:0007669"/>
    <property type="project" value="UniProtKB-KW"/>
</dbReference>
<dbReference type="Gene3D" id="3.30.420.10">
    <property type="entry name" value="Ribonuclease H-like superfamily/Ribonuclease H"/>
    <property type="match status" value="1"/>
</dbReference>
<evidence type="ECO:0000256" key="6">
    <source>
        <dbReference type="ARBA" id="ARBA00022801"/>
    </source>
</evidence>
<evidence type="ECO:0000256" key="10">
    <source>
        <dbReference type="ARBA" id="ARBA00022918"/>
    </source>
</evidence>
<evidence type="ECO:0000256" key="4">
    <source>
        <dbReference type="ARBA" id="ARBA00022723"/>
    </source>
</evidence>
<keyword evidence="9" id="KW-0229">DNA integration</keyword>
<dbReference type="InterPro" id="IPR036397">
    <property type="entry name" value="RNaseH_sf"/>
</dbReference>
<dbReference type="PANTHER" id="PTHR42648">
    <property type="entry name" value="TRANSPOSASE, PUTATIVE-RELATED"/>
    <property type="match status" value="1"/>
</dbReference>
<keyword evidence="8" id="KW-0694">RNA-binding</keyword>
<keyword evidence="4" id="KW-0479">Metal-binding</keyword>
<gene>
    <name evidence="17" type="ORF">O181_053787</name>
</gene>
<organism evidence="17 18">
    <name type="scientific">Austropuccinia psidii MF-1</name>
    <dbReference type="NCBI Taxonomy" id="1389203"/>
    <lineage>
        <taxon>Eukaryota</taxon>
        <taxon>Fungi</taxon>
        <taxon>Dikarya</taxon>
        <taxon>Basidiomycota</taxon>
        <taxon>Pucciniomycotina</taxon>
        <taxon>Pucciniomycetes</taxon>
        <taxon>Pucciniales</taxon>
        <taxon>Sphaerophragmiaceae</taxon>
        <taxon>Austropuccinia</taxon>
    </lineage>
</organism>
<accession>A0A9Q3E5K0</accession>
<dbReference type="GO" id="GO:0005634">
    <property type="term" value="C:nucleus"/>
    <property type="evidence" value="ECO:0007669"/>
    <property type="project" value="UniProtKB-ARBA"/>
</dbReference>
<evidence type="ECO:0000313" key="18">
    <source>
        <dbReference type="Proteomes" id="UP000765509"/>
    </source>
</evidence>
<keyword evidence="11" id="KW-0239">DNA-directed DNA polymerase</keyword>
<keyword evidence="3" id="KW-0540">Nuclease</keyword>
<evidence type="ECO:0000256" key="3">
    <source>
        <dbReference type="ARBA" id="ARBA00022722"/>
    </source>
</evidence>
<reference evidence="17" key="1">
    <citation type="submission" date="2021-03" db="EMBL/GenBank/DDBJ databases">
        <title>Draft genome sequence of rust myrtle Austropuccinia psidii MF-1, a brazilian biotype.</title>
        <authorList>
            <person name="Quecine M.C."/>
            <person name="Pachon D.M.R."/>
            <person name="Bonatelli M.L."/>
            <person name="Correr F.H."/>
            <person name="Franceschini L.M."/>
            <person name="Leite T.F."/>
            <person name="Margarido G.R.A."/>
            <person name="Almeida C.A."/>
            <person name="Ferrarezi J.A."/>
            <person name="Labate C.A."/>
        </authorList>
    </citation>
    <scope>NUCLEOTIDE SEQUENCE</scope>
    <source>
        <strain evidence="17">MF-1</strain>
    </source>
</reference>
<dbReference type="InterPro" id="IPR001584">
    <property type="entry name" value="Integrase_cat-core"/>
</dbReference>
<feature type="compositionally biased region" description="Polar residues" evidence="15">
    <location>
        <begin position="209"/>
        <end position="221"/>
    </location>
</feature>
<comment type="catalytic activity">
    <reaction evidence="13">
        <text>DNA(n) + a 2'-deoxyribonucleoside 5'-triphosphate = DNA(n+1) + diphosphate</text>
        <dbReference type="Rhea" id="RHEA:22508"/>
        <dbReference type="Rhea" id="RHEA-COMP:17339"/>
        <dbReference type="Rhea" id="RHEA-COMP:17340"/>
        <dbReference type="ChEBI" id="CHEBI:33019"/>
        <dbReference type="ChEBI" id="CHEBI:61560"/>
        <dbReference type="ChEBI" id="CHEBI:173112"/>
        <dbReference type="EC" id="2.7.7.49"/>
    </reaction>
</comment>
<feature type="compositionally biased region" description="Basic and acidic residues" evidence="15">
    <location>
        <begin position="222"/>
        <end position="242"/>
    </location>
</feature>
<dbReference type="PROSITE" id="PS50994">
    <property type="entry name" value="INTEGRASE"/>
    <property type="match status" value="1"/>
</dbReference>
<protein>
    <recommendedName>
        <fullName evidence="16">Integrase catalytic domain-containing protein</fullName>
    </recommendedName>
</protein>
<keyword evidence="1" id="KW-0815">Transposition</keyword>
<dbReference type="GO" id="GO:0003887">
    <property type="term" value="F:DNA-directed DNA polymerase activity"/>
    <property type="evidence" value="ECO:0007669"/>
    <property type="project" value="UniProtKB-KW"/>
</dbReference>
<evidence type="ECO:0000256" key="2">
    <source>
        <dbReference type="ARBA" id="ARBA00022695"/>
    </source>
</evidence>
<evidence type="ECO:0000259" key="16">
    <source>
        <dbReference type="PROSITE" id="PS50994"/>
    </source>
</evidence>
<keyword evidence="5" id="KW-0255">Endonuclease</keyword>
<dbReference type="Proteomes" id="UP000765509">
    <property type="component" value="Unassembled WGS sequence"/>
</dbReference>
<evidence type="ECO:0000256" key="8">
    <source>
        <dbReference type="ARBA" id="ARBA00022884"/>
    </source>
</evidence>
<feature type="region of interest" description="Disordered" evidence="15">
    <location>
        <begin position="205"/>
        <end position="265"/>
    </location>
</feature>
<keyword evidence="11" id="KW-0808">Transferase</keyword>
<evidence type="ECO:0000256" key="12">
    <source>
        <dbReference type="ARBA" id="ARBA00023172"/>
    </source>
</evidence>
<evidence type="ECO:0000256" key="9">
    <source>
        <dbReference type="ARBA" id="ARBA00022908"/>
    </source>
</evidence>
<evidence type="ECO:0000256" key="5">
    <source>
        <dbReference type="ARBA" id="ARBA00022759"/>
    </source>
</evidence>
<dbReference type="GO" id="GO:0003723">
    <property type="term" value="F:RNA binding"/>
    <property type="evidence" value="ECO:0007669"/>
    <property type="project" value="UniProtKB-KW"/>
</dbReference>
<dbReference type="PANTHER" id="PTHR42648:SF11">
    <property type="entry name" value="TRANSPOSON TY4-P GAG-POL POLYPROTEIN"/>
    <property type="match status" value="1"/>
</dbReference>
<name>A0A9Q3E5K0_9BASI</name>
<dbReference type="Pfam" id="PF00665">
    <property type="entry name" value="rve"/>
    <property type="match status" value="1"/>
</dbReference>
<dbReference type="GO" id="GO:0016787">
    <property type="term" value="F:hydrolase activity"/>
    <property type="evidence" value="ECO:0007669"/>
    <property type="project" value="UniProtKB-KW"/>
</dbReference>
<dbReference type="AlphaFoldDB" id="A0A9Q3E5K0"/>
<dbReference type="OrthoDB" id="3243429at2759"/>
<sequence length="780" mass="87832">MPEIPIDIKDSSADEEVIKAKMTNLTRTNWVQWSCQFENYLISKGMDDLLDPPTKDVKKTSKFKKRNGGALTLLWSSVSTEFEGVLLNNKSSFYNCWVGLGNCCGKNSVVVICQTLHKLVNLRYEPGTSLEKHIDEFNKIHASYLSISVRSSISMNLSPTIAAAFFLQSLDNDKELSSLCQTLYNLKPFELSTITDRVSIKHTHRESSNDQVLLVNNNKQTELLKNKEKNRSEGGCKKTGFKDKKKGKNNNQGTAEKPTQEQDTNKRIEKIEQLLEKLQHSAHSTSVNAASESKELIRPLGSDSDAFIFEDINAMSGRKHQKLIYLDSGAGRTVVNDLLLLENLTPINKYINTFSNPVRVTHQGKGIKLYPVYYIPNGPVSLLLSSSSNSIYAFPTGCLDWHLILGHPSDLYVKALLKEKKINGHFTHSSDCPVCHQAKIRNCPHSQVLPRADAPFFKIHMDTLQINPPTRKGHKYVLILIDDFSWFNHIYLLSEKSQATEHIKLYLMEIKNKLNITPEYLYNDQGGEFSSQLFINFLISQGISLERGPPESPQTNGVSERFNQTLLSKIQCFLEQSNIPVGYWDEAAAHASLLLNLLPHKYLKMTPPVSVLKEKDCLIEPEIDLRKLIPFGMKVTVRIINNSSKIEPRGEILRALTFEKYSDGLQLLNIEKGKIRVSCHYSLSGHNPTLTMNQPPLVLPSASTVRIKLQIPSVTPSEPPAQSVDLQSSIQPSVTQNTSRQSFTSAILEPSKNYDYVPYYKEAPRNISSLINKDNIITGK</sequence>
<evidence type="ECO:0000256" key="1">
    <source>
        <dbReference type="ARBA" id="ARBA00022578"/>
    </source>
</evidence>
<keyword evidence="12" id="KW-0233">DNA recombination</keyword>
<dbReference type="SUPFAM" id="SSF53098">
    <property type="entry name" value="Ribonuclease H-like"/>
    <property type="match status" value="1"/>
</dbReference>
<keyword evidence="18" id="KW-1185">Reference proteome</keyword>
<dbReference type="InterPro" id="IPR012337">
    <property type="entry name" value="RNaseH-like_sf"/>
</dbReference>
<evidence type="ECO:0000256" key="14">
    <source>
        <dbReference type="ARBA" id="ARBA00049244"/>
    </source>
</evidence>
<dbReference type="InterPro" id="IPR039537">
    <property type="entry name" value="Retrotran_Ty1/copia-like"/>
</dbReference>
<evidence type="ECO:0000256" key="15">
    <source>
        <dbReference type="SAM" id="MobiDB-lite"/>
    </source>
</evidence>
<keyword evidence="2" id="KW-0548">Nucleotidyltransferase</keyword>
<dbReference type="GO" id="GO:0046872">
    <property type="term" value="F:metal ion binding"/>
    <property type="evidence" value="ECO:0007669"/>
    <property type="project" value="UniProtKB-KW"/>
</dbReference>
<comment type="caution">
    <text evidence="17">The sequence shown here is derived from an EMBL/GenBank/DDBJ whole genome shotgun (WGS) entry which is preliminary data.</text>
</comment>